<gene>
    <name evidence="1" type="ORF">VP01_731g9</name>
</gene>
<dbReference type="SUPFAM" id="SSF55144">
    <property type="entry name" value="LigT-like"/>
    <property type="match status" value="1"/>
</dbReference>
<organism evidence="1 2">
    <name type="scientific">Puccinia sorghi</name>
    <dbReference type="NCBI Taxonomy" id="27349"/>
    <lineage>
        <taxon>Eukaryota</taxon>
        <taxon>Fungi</taxon>
        <taxon>Dikarya</taxon>
        <taxon>Basidiomycota</taxon>
        <taxon>Pucciniomycotina</taxon>
        <taxon>Pucciniomycetes</taxon>
        <taxon>Pucciniales</taxon>
        <taxon>Pucciniaceae</taxon>
        <taxon>Puccinia</taxon>
    </lineage>
</organism>
<dbReference type="GO" id="GO:0009187">
    <property type="term" value="P:cyclic nucleotide metabolic process"/>
    <property type="evidence" value="ECO:0007669"/>
    <property type="project" value="TreeGrafter"/>
</dbReference>
<dbReference type="AlphaFoldDB" id="A0A0L6UCU8"/>
<dbReference type="InterPro" id="IPR012386">
    <property type="entry name" value="Cyclic-nucl_3Pdiesterase"/>
</dbReference>
<dbReference type="GO" id="GO:0004113">
    <property type="term" value="F:2',3'-cyclic-nucleotide 3'-phosphodiesterase activity"/>
    <property type="evidence" value="ECO:0007669"/>
    <property type="project" value="TreeGrafter"/>
</dbReference>
<dbReference type="PANTHER" id="PTHR28141:SF1">
    <property type="entry name" value="2',3'-CYCLIC-NUCLEOTIDE 3'-PHOSPHODIESTERASE"/>
    <property type="match status" value="1"/>
</dbReference>
<dbReference type="EMBL" id="LAVV01012739">
    <property type="protein sequence ID" value="KNZ46379.1"/>
    <property type="molecule type" value="Genomic_DNA"/>
</dbReference>
<dbReference type="Gene3D" id="3.90.1140.10">
    <property type="entry name" value="Cyclic phosphodiesterase"/>
    <property type="match status" value="1"/>
</dbReference>
<dbReference type="PANTHER" id="PTHR28141">
    <property type="entry name" value="2',3'-CYCLIC-NUCLEOTIDE 3'-PHOSPHODIESTERASE"/>
    <property type="match status" value="1"/>
</dbReference>
<comment type="caution">
    <text evidence="1">The sequence shown here is derived from an EMBL/GenBank/DDBJ whole genome shotgun (WGS) entry which is preliminary data.</text>
</comment>
<keyword evidence="2" id="KW-1185">Reference proteome</keyword>
<evidence type="ECO:0000313" key="1">
    <source>
        <dbReference type="EMBL" id="KNZ46379.1"/>
    </source>
</evidence>
<evidence type="ECO:0000313" key="2">
    <source>
        <dbReference type="Proteomes" id="UP000037035"/>
    </source>
</evidence>
<sequence length="157" mass="17258">MANDSRPADLALHSSYPVLQTVSKSVIKWKSTLSKGDQLELQFQKIQSGKLFYQCVLAAVVPSELLVRLNNELRESLNSDGTSHAGLSDYFPHLSIVYGDLNQQQKEVLVERATSTLSDMHGFVPKDILVVKTSGPSNEWAKLAKISLQDGAIESLS</sequence>
<dbReference type="Pfam" id="PF07823">
    <property type="entry name" value="CPDase"/>
    <property type="match status" value="1"/>
</dbReference>
<dbReference type="Proteomes" id="UP000037035">
    <property type="component" value="Unassembled WGS sequence"/>
</dbReference>
<dbReference type="InterPro" id="IPR009097">
    <property type="entry name" value="Cyclic_Pdiesterase"/>
</dbReference>
<dbReference type="OrthoDB" id="514292at2759"/>
<dbReference type="STRING" id="27349.A0A0L6UCU8"/>
<protein>
    <submittedName>
        <fullName evidence="1">Uncharacterized protein</fullName>
    </submittedName>
</protein>
<proteinExistence type="predicted"/>
<reference evidence="1" key="1">
    <citation type="submission" date="2015-08" db="EMBL/GenBank/DDBJ databases">
        <title>Next Generation Sequencing and Analysis of the Genome of Puccinia sorghi L Schw, the Causal Agent of Maize Common Rust.</title>
        <authorList>
            <person name="Rochi L."/>
            <person name="Burguener G."/>
            <person name="Darino M."/>
            <person name="Turjanski A."/>
            <person name="Kreff E."/>
            <person name="Dieguez M.J."/>
            <person name="Sacco F."/>
        </authorList>
    </citation>
    <scope>NUCLEOTIDE SEQUENCE [LARGE SCALE GENOMIC DNA]</scope>
    <source>
        <strain evidence="1">RO10H11247</strain>
    </source>
</reference>
<name>A0A0L6UCU8_9BASI</name>
<dbReference type="VEuPathDB" id="FungiDB:VP01_731g9"/>
<accession>A0A0L6UCU8</accession>